<dbReference type="SFLD" id="SFLDS00003">
    <property type="entry name" value="Haloacid_Dehalogenase"/>
    <property type="match status" value="3"/>
</dbReference>
<feature type="transmembrane region" description="Helical" evidence="23">
    <location>
        <begin position="930"/>
        <end position="950"/>
    </location>
</feature>
<dbReference type="FunFam" id="1.20.1110.10:FF:000038">
    <property type="entry name" value="Sodium/potassium-transporting ATPase subunit alpha"/>
    <property type="match status" value="1"/>
</dbReference>
<feature type="transmembrane region" description="Helical" evidence="23">
    <location>
        <begin position="1918"/>
        <end position="1939"/>
    </location>
</feature>
<comment type="similarity">
    <text evidence="2">Belongs to the cation transport ATPase (P-type) (TC 3.A.3) family. Type IIC subfamily.</text>
</comment>
<feature type="non-terminal residue" evidence="25">
    <location>
        <position position="3172"/>
    </location>
</feature>
<dbReference type="SMART" id="SM00831">
    <property type="entry name" value="Cation_ATPase_N"/>
    <property type="match status" value="3"/>
</dbReference>
<feature type="domain" description="Cation-transporting P-type ATPase N-terminal" evidence="24">
    <location>
        <begin position="1009"/>
        <end position="1083"/>
    </location>
</feature>
<dbReference type="NCBIfam" id="TIGR01106">
    <property type="entry name" value="ATPase-IIC_X-K"/>
    <property type="match status" value="3"/>
</dbReference>
<feature type="compositionally biased region" description="Polar residues" evidence="22">
    <location>
        <begin position="191"/>
        <end position="209"/>
    </location>
</feature>
<dbReference type="FunFam" id="2.70.150.10:FF:000003">
    <property type="entry name" value="Sodium/potassium-transporting ATPase subunit alpha"/>
    <property type="match status" value="3"/>
</dbReference>
<dbReference type="Gene3D" id="1.20.1110.10">
    <property type="entry name" value="Calcium-transporting ATPase, transmembrane domain"/>
    <property type="match status" value="5"/>
</dbReference>
<evidence type="ECO:0000256" key="16">
    <source>
        <dbReference type="ARBA" id="ARBA00023136"/>
    </source>
</evidence>
<gene>
    <name evidence="25" type="ORF">TCAL_02770</name>
</gene>
<evidence type="ECO:0000256" key="11">
    <source>
        <dbReference type="ARBA" id="ARBA00022958"/>
    </source>
</evidence>
<evidence type="ECO:0000256" key="12">
    <source>
        <dbReference type="ARBA" id="ARBA00022967"/>
    </source>
</evidence>
<evidence type="ECO:0000256" key="9">
    <source>
        <dbReference type="ARBA" id="ARBA00022741"/>
    </source>
</evidence>
<dbReference type="InterPro" id="IPR008250">
    <property type="entry name" value="ATPase_P-typ_transduc_dom_A_sf"/>
</dbReference>
<feature type="transmembrane region" description="Helical" evidence="23">
    <location>
        <begin position="266"/>
        <end position="290"/>
    </location>
</feature>
<reference evidence="25 26" key="1">
    <citation type="journal article" date="2018" name="Nat. Ecol. Evol.">
        <title>Genomic signatures of mitonuclear coevolution across populations of Tigriopus californicus.</title>
        <authorList>
            <person name="Barreto F.S."/>
            <person name="Watson E.T."/>
            <person name="Lima T.G."/>
            <person name="Willett C.S."/>
            <person name="Edmands S."/>
            <person name="Li W."/>
            <person name="Burton R.S."/>
        </authorList>
    </citation>
    <scope>NUCLEOTIDE SEQUENCE [LARGE SCALE GENOMIC DNA]</scope>
    <source>
        <strain evidence="25 26">San Diego</strain>
    </source>
</reference>
<dbReference type="STRING" id="6832.A0A553NP24"/>
<feature type="transmembrane region" description="Helical" evidence="23">
    <location>
        <begin position="2055"/>
        <end position="2080"/>
    </location>
</feature>
<dbReference type="NCBIfam" id="TIGR01494">
    <property type="entry name" value="ATPase_P-type"/>
    <property type="match status" value="6"/>
</dbReference>
<feature type="domain" description="Cation-transporting P-type ATPase N-terminal" evidence="24">
    <location>
        <begin position="17"/>
        <end position="91"/>
    </location>
</feature>
<evidence type="ECO:0000256" key="15">
    <source>
        <dbReference type="ARBA" id="ARBA00023065"/>
    </source>
</evidence>
<dbReference type="GO" id="GO:0036376">
    <property type="term" value="P:sodium ion export across plasma membrane"/>
    <property type="evidence" value="ECO:0007669"/>
    <property type="project" value="TreeGrafter"/>
</dbReference>
<proteinExistence type="inferred from homology"/>
<feature type="transmembrane region" description="Helical" evidence="23">
    <location>
        <begin position="296"/>
        <end position="319"/>
    </location>
</feature>
<dbReference type="Gene3D" id="2.70.150.10">
    <property type="entry name" value="Calcium-transporting ATPase, cytoplasmic transduction domain A"/>
    <property type="match status" value="3"/>
</dbReference>
<feature type="transmembrane region" description="Helical" evidence="23">
    <location>
        <begin position="2815"/>
        <end position="2835"/>
    </location>
</feature>
<dbReference type="GO" id="GO:1990573">
    <property type="term" value="P:potassium ion import across plasma membrane"/>
    <property type="evidence" value="ECO:0007669"/>
    <property type="project" value="TreeGrafter"/>
</dbReference>
<keyword evidence="3" id="KW-0813">Transport</keyword>
<dbReference type="SUPFAM" id="SSF56784">
    <property type="entry name" value="HAD-like"/>
    <property type="match status" value="3"/>
</dbReference>
<dbReference type="PRINTS" id="PR00121">
    <property type="entry name" value="NAKATPASE"/>
</dbReference>
<evidence type="ECO:0000256" key="7">
    <source>
        <dbReference type="ARBA" id="ARBA00022607"/>
    </source>
</evidence>
<dbReference type="Pfam" id="PF13246">
    <property type="entry name" value="Cation_ATPase"/>
    <property type="match status" value="3"/>
</dbReference>
<dbReference type="Gene3D" id="4.10.6.10">
    <property type="entry name" value="Fusion Protein Of Alpha-na,k-atpase With Glutathione S-transferase, Domain 3"/>
    <property type="match status" value="1"/>
</dbReference>
<dbReference type="Pfam" id="PF00690">
    <property type="entry name" value="Cation_ATPase_N"/>
    <property type="match status" value="3"/>
</dbReference>
<feature type="domain" description="Cation-transporting P-type ATPase N-terminal" evidence="24">
    <location>
        <begin position="2005"/>
        <end position="2079"/>
    </location>
</feature>
<keyword evidence="11" id="KW-0630">Potassium</keyword>
<feature type="transmembrane region" description="Helical" evidence="23">
    <location>
        <begin position="962"/>
        <end position="978"/>
    </location>
</feature>
<dbReference type="GO" id="GO:1902600">
    <property type="term" value="P:proton transmembrane transport"/>
    <property type="evidence" value="ECO:0007669"/>
    <property type="project" value="TreeGrafter"/>
</dbReference>
<dbReference type="EMBL" id="VCGU01000011">
    <property type="protein sequence ID" value="TRY67150.1"/>
    <property type="molecule type" value="Genomic_DNA"/>
</dbReference>
<dbReference type="InterPro" id="IPR023214">
    <property type="entry name" value="HAD_sf"/>
</dbReference>
<dbReference type="SFLD" id="SFLDG00002">
    <property type="entry name" value="C1.7:_P-type_atpase_like"/>
    <property type="match status" value="3"/>
</dbReference>
<dbReference type="InterPro" id="IPR018303">
    <property type="entry name" value="ATPase_P-typ_P_site"/>
</dbReference>
<feature type="transmembrane region" description="Helical" evidence="23">
    <location>
        <begin position="2254"/>
        <end position="2278"/>
    </location>
</feature>
<feature type="transmembrane region" description="Helical" evidence="23">
    <location>
        <begin position="3101"/>
        <end position="3121"/>
    </location>
</feature>
<dbReference type="InterPro" id="IPR023299">
    <property type="entry name" value="ATPase_P-typ_cyto_dom_N"/>
</dbReference>
<evidence type="ECO:0000256" key="22">
    <source>
        <dbReference type="SAM" id="MobiDB-lite"/>
    </source>
</evidence>
<feature type="transmembrane region" description="Helical" evidence="23">
    <location>
        <begin position="71"/>
        <end position="93"/>
    </location>
</feature>
<comment type="function">
    <text evidence="18">This is the catalytic component of the active enzyme, which catalyzes the hydrolysis of ATP coupled with the exchange of sodium and potassium ions across the plasma membrane. This action creates the electrochemical gradient of sodium and potassium ions, providing the energy for active transport of various nutrients.</text>
</comment>
<feature type="transmembrane region" description="Helical" evidence="23">
    <location>
        <begin position="890"/>
        <end position="909"/>
    </location>
</feature>
<evidence type="ECO:0000256" key="19">
    <source>
        <dbReference type="ARBA" id="ARBA00038795"/>
    </source>
</evidence>
<evidence type="ECO:0000256" key="2">
    <source>
        <dbReference type="ARBA" id="ARBA00006934"/>
    </source>
</evidence>
<accession>A0A553NP24</accession>
<dbReference type="GO" id="GO:0098797">
    <property type="term" value="C:plasma membrane protein complex"/>
    <property type="evidence" value="ECO:0007669"/>
    <property type="project" value="UniProtKB-ARBA"/>
</dbReference>
<feature type="transmembrane region" description="Helical" evidence="23">
    <location>
        <begin position="2284"/>
        <end position="2307"/>
    </location>
</feature>
<evidence type="ECO:0000256" key="8">
    <source>
        <dbReference type="ARBA" id="ARBA00022692"/>
    </source>
</evidence>
<dbReference type="Pfam" id="PF00689">
    <property type="entry name" value="Cation_ATPase_C"/>
    <property type="match status" value="4"/>
</dbReference>
<feature type="transmembrane region" description="Helical" evidence="23">
    <location>
        <begin position="3133"/>
        <end position="3149"/>
    </location>
</feature>
<dbReference type="InterPro" id="IPR059000">
    <property type="entry name" value="ATPase_P-type_domA"/>
</dbReference>
<feature type="transmembrane region" description="Helical" evidence="23">
    <location>
        <begin position="1258"/>
        <end position="1282"/>
    </location>
</feature>
<dbReference type="InterPro" id="IPR001757">
    <property type="entry name" value="P_typ_ATPase"/>
</dbReference>
<dbReference type="PANTHER" id="PTHR43294">
    <property type="entry name" value="SODIUM/POTASSIUM-TRANSPORTING ATPASE SUBUNIT ALPHA"/>
    <property type="match status" value="1"/>
</dbReference>
<keyword evidence="6" id="KW-0597">Phosphoprotein</keyword>
<protein>
    <recommendedName>
        <fullName evidence="20">Na(+)/K(+)-exchanging ATPase</fullName>
        <ecNumber evidence="20">7.2.2.13</ecNumber>
    </recommendedName>
</protein>
<dbReference type="Pfam" id="PF00122">
    <property type="entry name" value="E1-E2_ATPase"/>
    <property type="match status" value="4"/>
</dbReference>
<dbReference type="GO" id="GO:0090533">
    <property type="term" value="C:cation-transporting ATPase complex"/>
    <property type="evidence" value="ECO:0007669"/>
    <property type="project" value="UniProtKB-ARBA"/>
</dbReference>
<feature type="transmembrane region" description="Helical" evidence="23">
    <location>
        <begin position="1879"/>
        <end position="1898"/>
    </location>
</feature>
<dbReference type="InterPro" id="IPR004014">
    <property type="entry name" value="ATPase_P-typ_cation-transptr_N"/>
</dbReference>
<keyword evidence="4" id="KW-1003">Cell membrane</keyword>
<comment type="subunit">
    <text evidence="19">The sodium/potassium-transporting ATPase is composed of a catalytic alpha subunit, an auxiliary non-catalytic beta subunit and an additional regulatory subunit.</text>
</comment>
<keyword evidence="9" id="KW-0547">Nucleotide-binding</keyword>
<dbReference type="GO" id="GO:0005524">
    <property type="term" value="F:ATP binding"/>
    <property type="evidence" value="ECO:0007669"/>
    <property type="project" value="UniProtKB-KW"/>
</dbReference>
<dbReference type="GO" id="GO:0030007">
    <property type="term" value="P:intracellular potassium ion homeostasis"/>
    <property type="evidence" value="ECO:0007669"/>
    <property type="project" value="TreeGrafter"/>
</dbReference>
<keyword evidence="15" id="KW-0406">Ion transport</keyword>
<sequence>SKESSRLDELKKELDLDVHKITVSELCQRLGTNVETGLTETQATANFERDGPNALTPPPTTPEWVKFCQNLFGGFALLLWLGAILCFLAYSIQASTFEEPPDDNLYLGVVLTGVVVITGIFSYYQESKSSKIMESFKNMVPQYALCRRGGVKLNLKAEELTVGDVVEVSFGDRIPADIRIVESKGFKVDNSSLTGEAEPQSRSPECTNENPRETKNLAFFSTNAVEGTAVGIVVNVGDNTAMGRIAGLASGLESGDTPIAKEIAHFIHLITGVAVFLGVTFFLIAFILGYHWLDAVIFLIGIIVANVPEGLLATVTVCLTLTAKRMASKNCLVKNLEAVETLGSTSTICSDKTGTLTQNRMTVAHMWFNNQITEADTTEDQSGATFDKQDLGWRKLFRVSALCSRAEFKSGQESVSVLKREVNGDASEAALLKCCELDTPNIAGYRSNRKKVCEIPFNPTNKYQVSIHDCSAEEDDVDDYLLVMKGAPERILERCSTILINGEEREMCDQWKLAFNNAYMELGGLGERVLGFCDLKLSQEDFPKGYPFDSENVNFPLKGMRFVGLMSLIDPPRAAVPDAVTKCRSAGIKVIMVTGDHPITAKAIAKSVGIISEGTETVEDIAVRLDVNLKDVNPRDARAAVVHGEELIDIADQQLDEILMYHNEIVFARTSPQQKLIIVEGCQRMGAIVAVTGDGVNDSPALKKADIGVAMGIAGSDVSKQAADMILLDDKFASIVTGVEEGRLIFDNLKKSIAYTLTSNIPEISPFLIFILADIPLPLGTVTILCIDLGTDMLPAISMAYEEAESDIMKRQPRNPFTDKLVNERLISMAYGQIGMIQASAGFFVYFVIMAENGFWPSKLLGIRKQWDSHGVNDLGDSYGQEWTYKDRKILEFTCHTAFFVSIVIVQWADLIICKTRKNSVFQQGMKNHMLNFGLFFETALAAFLCYTPGMDKGLRMYPLKINWWLPAIPFSILIFVYDEIRKYILRQYPDGKEKDDKMDNLKKELELDVHKVPLEELCKRFGTCTTNGLTTKQAKANLERDGPNALTPPPTTPEWIKFCKNLFGGFALLLWVGAGLCFVAYFIQATTFEEPPDDNLYLGIVLTVVVVVTGVFSYYQESKSSKIMESFKNMVPQYALCLRDGDKVTIKAQELTLGDVVEVKFGDRIPADIRVIESRGFKVDNSSLTGESEPQSRSSEFTHENPLETKNLAFFSTNAVEGTAKGIVVNIGDNTVMGRIAGLASGLGSGDTPIAREIAHFIHLITGVAVFLGVTFFLVAFILGYHWLDAVIFLIGIIVANVPEGLLATVTVCLTLTAKRMASKNCLVKNLEAVETLGSTSTICSDKTGTLTQNRMTVAHMWFDNKITEADTSEDQSGTKMSKDSSGFNALARVAALCNRAEFKPGQSGTPILKREVNGDASESAILKCMELTMGKVMECRAANPKVCEIPFNSTNKYQVSIHQTKDEDKRHLLVMKGAPERIVQRCSTIYIDGEDVEMTKEWVAKFNTAYLELGGLGERVLGFCDFRLPEEQFPEGFPFDPDEPVFPLEGLRFVGLMSMIDPPRAAVPDAVAKCRSAGIKVIMVTGDHPITAKAIAKSVGIISEGNETVDDIADRLGVPVSDVNPRDAHAAVLHGGELKDITTEELDDILMYHNEIVFARTSPQQKLIIVEGCQRLGAIVAVTGDGVNDSPALKKADIGVAMGIAGSDVSKQAADMILLDDNFASIVTGVEEGRLIFDNLKKSIAYTLTSNIPEISPFLFFILADVPLPLGTVTILCIDLGTDMVPAISLAYEEAEADIMKRLPRNPYTDKLVNERLISMAYGQIGMIQAAAGFFTYFVILAENGFLPPDVFGLRKYWDSKAYNDLEDSYGQEWTYHDRKILEYTCHTAFFVSIVVVQWADIVICKTRKNSVFQQGMSNWILNFGLVFETCLAILLSYTPGMDKGLKMYPLKLNWWFPALPFSILIFVYDECRKYILRKCPGGWVEMEKGKKGKPKLDDLKKELEVDVHTLTVDDVYRRYGTNPTTGLTTAQAKANFERDGPNALTPPPTTPEWVKFLSALFGGFAMLLWLGAILCFIAYSIQATTMEEPPDDNLYLGIVLTAVVVITGVFSYYQESKSSKIMESFKNMVPQYALCLRDGDKLTIKAEELTLGDIIEVKFGDRIPADIRVLEARGFKVDNSSLTGESEPQARSPEFTHENPLETKNLAFFSTNAVEGTARGIVVNIGDYTVMGRIAGLASGLESGDTPIAKEIAHFIHIITGVAVFLGVTFFIIAFILGYHWLDAVIFLIGIIVANVPEGLLATVTVCLTLTAKRMASKNCLVKNLEAVETIGSTSTICSDKTGTLTQNRMTVAHMWFDNQIVEADTSEDQSGVSMNKGAQGWKSLSRVAALCNRAEFKPGQDGVPILKREVNGDASEAALLKCCELTMGNVMQMRQRNKKVCELPFNSTNKYQVSIHESEDKSDPRYLLVMKGAPERILARCSTISINGEDKILDDDWKEAFNNSYLELGGLGERVLGFCDLMLDKEKYPEGYPFDADDVNFPIDDLRFVGLMSMIDPPRAAVPDAVAKCRSAGIKVIMVTGDHPITAKAIAKSVGIISEGNETVEDIASRLNIPVEEVNPREAHAAVVHGGELKDMTQEQLDEILMYHSEIVFARTSPQQKLIIVEGCQRMGAIVAVTGDGVNDSPALKKADIGVAMGIAGSDVSKQAADMILLDDNFASIVTGVEEGRLIFDNLKKSIAYTLTSNIPEISPFLFFILADIPLPLGTVTILCIDLGTDMVPAISMAYEEAESDIMKRMPRNPFTDKLVNERLISVAYGMIGMIQAAAGFFVYFVIMAENGFWPSHLLGLRRAWDSSAVNDLEDSYGQEWTYKDRKILEYTCHTAFFVSIVINWWFPGIPFSILIFVFDELRKWILRNNPGGWSSKIMESFKNLVPQYALALRDGEKLTIKAEELTLGDIIEVKFGDRVPADIRVVEARGFKRQPRNPFTDKLVNERLISMAYGQIGMIQASAGFFVYFVILAENGFLPSRLFGLRRAWDSQAVNDLEDSYGQEWTYRDRKVLEYTCHTAFFVSIVIVQWADLIICKTRRLSVFQQGMKNHFMNFGLVFETVLAAFLCYTPGMDKGLRMYPLKFNWWLPALPFSLLIFVYDESRKYILRHQPHGAWLERETYY</sequence>
<organism evidence="25 26">
    <name type="scientific">Tigriopus californicus</name>
    <name type="common">Marine copepod</name>
    <dbReference type="NCBI Taxonomy" id="6832"/>
    <lineage>
        <taxon>Eukaryota</taxon>
        <taxon>Metazoa</taxon>
        <taxon>Ecdysozoa</taxon>
        <taxon>Arthropoda</taxon>
        <taxon>Crustacea</taxon>
        <taxon>Multicrustacea</taxon>
        <taxon>Hexanauplia</taxon>
        <taxon>Copepoda</taxon>
        <taxon>Harpacticoida</taxon>
        <taxon>Harpacticidae</taxon>
        <taxon>Tigriopus</taxon>
    </lineage>
</organism>
<evidence type="ECO:0000256" key="1">
    <source>
        <dbReference type="ARBA" id="ARBA00004651"/>
    </source>
</evidence>
<name>A0A553NP24_TIGCA</name>
<dbReference type="GO" id="GO:0006883">
    <property type="term" value="P:intracellular sodium ion homeostasis"/>
    <property type="evidence" value="ECO:0007669"/>
    <property type="project" value="TreeGrafter"/>
</dbReference>
<dbReference type="InterPro" id="IPR005775">
    <property type="entry name" value="P-type_ATPase_IIC"/>
</dbReference>
<dbReference type="PANTHER" id="PTHR43294:SF13">
    <property type="entry name" value="SODIUM_POTASSIUM-TRANSPORTING ATPASE SUBUNIT ALPHA"/>
    <property type="match status" value="1"/>
</dbReference>
<dbReference type="FunFam" id="1.20.1110.10:FF:000095">
    <property type="entry name" value="Sodium/potassium-transporting ATPase subunit alpha-1"/>
    <property type="match status" value="6"/>
</dbReference>
<evidence type="ECO:0000256" key="14">
    <source>
        <dbReference type="ARBA" id="ARBA00023053"/>
    </source>
</evidence>
<feature type="transmembrane region" description="Helical" evidence="23">
    <location>
        <begin position="830"/>
        <end position="851"/>
    </location>
</feature>
<keyword evidence="10" id="KW-0067">ATP-binding</keyword>
<keyword evidence="8 23" id="KW-0812">Transmembrane</keyword>
<comment type="subcellular location">
    <subcellularLocation>
        <location evidence="1">Cell membrane</location>
        <topology evidence="1">Multi-pass membrane protein</topology>
    </subcellularLocation>
</comment>
<dbReference type="OMA" id="TWVIFAR"/>
<evidence type="ECO:0000256" key="20">
    <source>
        <dbReference type="ARBA" id="ARBA00039096"/>
    </source>
</evidence>
<evidence type="ECO:0000256" key="3">
    <source>
        <dbReference type="ARBA" id="ARBA00022448"/>
    </source>
</evidence>
<feature type="compositionally biased region" description="Polar residues" evidence="22">
    <location>
        <begin position="1182"/>
        <end position="1196"/>
    </location>
</feature>
<dbReference type="CDD" id="cd02608">
    <property type="entry name" value="P-type_ATPase_Na-K_like"/>
    <property type="match status" value="3"/>
</dbReference>
<feature type="transmembrane region" description="Helical" evidence="23">
    <location>
        <begin position="105"/>
        <end position="124"/>
    </location>
</feature>
<dbReference type="GO" id="GO:0005391">
    <property type="term" value="F:P-type sodium:potassium-exchanging transporter activity"/>
    <property type="evidence" value="ECO:0007669"/>
    <property type="project" value="UniProtKB-EC"/>
</dbReference>
<dbReference type="InterPro" id="IPR044492">
    <property type="entry name" value="P_typ_ATPase_HD_dom"/>
</dbReference>
<dbReference type="SUPFAM" id="SSF81660">
    <property type="entry name" value="Metal cation-transporting ATPase, ATP-binding domain N"/>
    <property type="match status" value="3"/>
</dbReference>
<feature type="non-terminal residue" evidence="25">
    <location>
        <position position="1"/>
    </location>
</feature>
<feature type="transmembrane region" description="Helical" evidence="23">
    <location>
        <begin position="1819"/>
        <end position="1840"/>
    </location>
</feature>
<dbReference type="FunFam" id="3.40.50.1000:FF:000004">
    <property type="entry name" value="Sodium/potassium-transporting ATPase subunit alpha"/>
    <property type="match status" value="3"/>
</dbReference>
<feature type="transmembrane region" description="Helical" evidence="23">
    <location>
        <begin position="1288"/>
        <end position="1311"/>
    </location>
</feature>
<dbReference type="InterPro" id="IPR006068">
    <property type="entry name" value="ATPase_P-typ_cation-transptr_C"/>
</dbReference>
<evidence type="ECO:0000256" key="21">
    <source>
        <dbReference type="ARBA" id="ARBA00049388"/>
    </source>
</evidence>
<dbReference type="InterPro" id="IPR036412">
    <property type="entry name" value="HAD-like_sf"/>
</dbReference>
<dbReference type="PROSITE" id="PS00154">
    <property type="entry name" value="ATPASE_E1_E2"/>
    <property type="match status" value="3"/>
</dbReference>
<keyword evidence="5" id="KW-0633">Potassium transport</keyword>
<evidence type="ECO:0000256" key="4">
    <source>
        <dbReference type="ARBA" id="ARBA00022475"/>
    </source>
</evidence>
<dbReference type="PRINTS" id="PR00119">
    <property type="entry name" value="CATATPASE"/>
</dbReference>
<keyword evidence="14" id="KW-0915">Sodium</keyword>
<feature type="transmembrane region" description="Helical" evidence="23">
    <location>
        <begin position="1951"/>
        <end position="1967"/>
    </location>
</feature>
<evidence type="ECO:0000256" key="13">
    <source>
        <dbReference type="ARBA" id="ARBA00022989"/>
    </source>
</evidence>
<feature type="region of interest" description="Disordered" evidence="22">
    <location>
        <begin position="1182"/>
        <end position="1201"/>
    </location>
</feature>
<feature type="transmembrane region" description="Helical" evidence="23">
    <location>
        <begin position="3061"/>
        <end position="3080"/>
    </location>
</feature>
<feature type="transmembrane region" description="Helical" evidence="23">
    <location>
        <begin position="3001"/>
        <end position="3022"/>
    </location>
</feature>
<dbReference type="InterPro" id="IPR023298">
    <property type="entry name" value="ATPase_P-typ_TM_dom_sf"/>
</dbReference>
<evidence type="ECO:0000256" key="6">
    <source>
        <dbReference type="ARBA" id="ARBA00022553"/>
    </source>
</evidence>
<keyword evidence="16 23" id="KW-0472">Membrane</keyword>
<evidence type="ECO:0000259" key="24">
    <source>
        <dbReference type="SMART" id="SM00831"/>
    </source>
</evidence>
<feature type="transmembrane region" description="Helical" evidence="23">
    <location>
        <begin position="1063"/>
        <end position="1085"/>
    </location>
</feature>
<dbReference type="FunFam" id="3.40.1110.10:FF:000001">
    <property type="entry name" value="Sodium/potassium-transporting ATPase subunit alpha"/>
    <property type="match status" value="3"/>
</dbReference>
<dbReference type="SFLD" id="SFLDF00027">
    <property type="entry name" value="p-type_atpase"/>
    <property type="match status" value="3"/>
</dbReference>
<evidence type="ECO:0000313" key="25">
    <source>
        <dbReference type="EMBL" id="TRY67150.1"/>
    </source>
</evidence>
<dbReference type="GO" id="GO:0016887">
    <property type="term" value="F:ATP hydrolysis activity"/>
    <property type="evidence" value="ECO:0007669"/>
    <property type="project" value="InterPro"/>
</dbReference>
<dbReference type="Proteomes" id="UP000318571">
    <property type="component" value="Chromosome 4"/>
</dbReference>
<dbReference type="EC" id="7.2.2.13" evidence="20"/>
<feature type="transmembrane region" description="Helical" evidence="23">
    <location>
        <begin position="1097"/>
        <end position="1116"/>
    </location>
</feature>
<dbReference type="SUPFAM" id="SSF81665">
    <property type="entry name" value="Calcium ATPase, transmembrane domain M"/>
    <property type="match status" value="4"/>
</dbReference>
<dbReference type="Gene3D" id="3.40.50.1000">
    <property type="entry name" value="HAD superfamily/HAD-like"/>
    <property type="match status" value="3"/>
</dbReference>
<feature type="transmembrane region" description="Helical" evidence="23">
    <location>
        <begin position="2884"/>
        <end position="2907"/>
    </location>
</feature>
<dbReference type="Gene3D" id="3.40.1110.10">
    <property type="entry name" value="Calcium-transporting ATPase, cytoplasmic domain N"/>
    <property type="match status" value="3"/>
</dbReference>
<feature type="transmembrane region" description="Helical" evidence="23">
    <location>
        <begin position="2092"/>
        <end position="2112"/>
    </location>
</feature>
<evidence type="ECO:0000256" key="18">
    <source>
        <dbReference type="ARBA" id="ARBA00037422"/>
    </source>
</evidence>
<evidence type="ECO:0000313" key="26">
    <source>
        <dbReference type="Proteomes" id="UP000318571"/>
    </source>
</evidence>
<dbReference type="SUPFAM" id="SSF81653">
    <property type="entry name" value="Calcium ATPase, transduction domain A"/>
    <property type="match status" value="4"/>
</dbReference>
<dbReference type="InterPro" id="IPR050510">
    <property type="entry name" value="Cation_transp_ATPase_P-type"/>
</dbReference>
<comment type="catalytic activity">
    <reaction evidence="21">
        <text>K(+)(out) + Na(+)(in) + ATP + H2O = K(+)(in) + Na(+)(out) + ADP + phosphate + H(+)</text>
        <dbReference type="Rhea" id="RHEA:18353"/>
        <dbReference type="ChEBI" id="CHEBI:15377"/>
        <dbReference type="ChEBI" id="CHEBI:15378"/>
        <dbReference type="ChEBI" id="CHEBI:29101"/>
        <dbReference type="ChEBI" id="CHEBI:29103"/>
        <dbReference type="ChEBI" id="CHEBI:30616"/>
        <dbReference type="ChEBI" id="CHEBI:43474"/>
        <dbReference type="ChEBI" id="CHEBI:456216"/>
        <dbReference type="EC" id="7.2.2.13"/>
    </reaction>
</comment>
<feature type="region of interest" description="Disordered" evidence="22">
    <location>
        <begin position="191"/>
        <end position="211"/>
    </location>
</feature>
<keyword evidence="26" id="KW-1185">Reference proteome</keyword>
<keyword evidence="7" id="KW-0740">Sodium/potassium transport</keyword>
<comment type="caution">
    <text evidence="25">The sequence shown here is derived from an EMBL/GenBank/DDBJ whole genome shotgun (WGS) entry which is preliminary data.</text>
</comment>
<keyword evidence="17" id="KW-0739">Sodium transport</keyword>
<keyword evidence="12" id="KW-1278">Translocase</keyword>
<evidence type="ECO:0000256" key="17">
    <source>
        <dbReference type="ARBA" id="ARBA00023201"/>
    </source>
</evidence>
<keyword evidence="13 23" id="KW-1133">Transmembrane helix</keyword>
<evidence type="ECO:0000256" key="5">
    <source>
        <dbReference type="ARBA" id="ARBA00022538"/>
    </source>
</evidence>
<evidence type="ECO:0000256" key="23">
    <source>
        <dbReference type="SAM" id="Phobius"/>
    </source>
</evidence>
<evidence type="ECO:0000256" key="10">
    <source>
        <dbReference type="ARBA" id="ARBA00022840"/>
    </source>
</evidence>